<feature type="transmembrane region" description="Helical" evidence="2">
    <location>
        <begin position="127"/>
        <end position="147"/>
    </location>
</feature>
<organism evidence="3 4">
    <name type="scientific">Fusarium duplospermum</name>
    <dbReference type="NCBI Taxonomy" id="1325734"/>
    <lineage>
        <taxon>Eukaryota</taxon>
        <taxon>Fungi</taxon>
        <taxon>Dikarya</taxon>
        <taxon>Ascomycota</taxon>
        <taxon>Pezizomycotina</taxon>
        <taxon>Sordariomycetes</taxon>
        <taxon>Hypocreomycetidae</taxon>
        <taxon>Hypocreales</taxon>
        <taxon>Nectriaceae</taxon>
        <taxon>Fusarium</taxon>
        <taxon>Fusarium solani species complex</taxon>
    </lineage>
</organism>
<dbReference type="Proteomes" id="UP000288168">
    <property type="component" value="Unassembled WGS sequence"/>
</dbReference>
<comment type="caution">
    <text evidence="3">The sequence shown here is derived from an EMBL/GenBank/DDBJ whole genome shotgun (WGS) entry which is preliminary data.</text>
</comment>
<feature type="compositionally biased region" description="Basic and acidic residues" evidence="1">
    <location>
        <begin position="1"/>
        <end position="11"/>
    </location>
</feature>
<proteinExistence type="predicted"/>
<evidence type="ECO:0000313" key="3">
    <source>
        <dbReference type="EMBL" id="RSL44573.1"/>
    </source>
</evidence>
<dbReference type="EMBL" id="NKCI01000287">
    <property type="protein sequence ID" value="RSL44573.1"/>
    <property type="molecule type" value="Genomic_DNA"/>
</dbReference>
<evidence type="ECO:0000256" key="1">
    <source>
        <dbReference type="SAM" id="MobiDB-lite"/>
    </source>
</evidence>
<feature type="region of interest" description="Disordered" evidence="1">
    <location>
        <begin position="1"/>
        <end position="23"/>
    </location>
</feature>
<keyword evidence="2" id="KW-0472">Membrane</keyword>
<reference evidence="3 4" key="1">
    <citation type="submission" date="2017-06" db="EMBL/GenBank/DDBJ databases">
        <title>Comparative genomic analysis of Ambrosia Fusariam Clade fungi.</title>
        <authorList>
            <person name="Stajich J.E."/>
            <person name="Carrillo J."/>
            <person name="Kijimoto T."/>
            <person name="Eskalen A."/>
            <person name="O'Donnell K."/>
            <person name="Kasson M."/>
        </authorList>
    </citation>
    <scope>NUCLEOTIDE SEQUENCE [LARGE SCALE GENOMIC DNA]</scope>
    <source>
        <strain evidence="3 4">NRRL62584</strain>
    </source>
</reference>
<keyword evidence="2" id="KW-0812">Transmembrane</keyword>
<evidence type="ECO:0000256" key="2">
    <source>
        <dbReference type="SAM" id="Phobius"/>
    </source>
</evidence>
<dbReference type="STRING" id="1325734.A0A428NUS1"/>
<evidence type="ECO:0000313" key="4">
    <source>
        <dbReference type="Proteomes" id="UP000288168"/>
    </source>
</evidence>
<feature type="transmembrane region" description="Helical" evidence="2">
    <location>
        <begin position="94"/>
        <end position="115"/>
    </location>
</feature>
<accession>A0A428NUS1</accession>
<name>A0A428NUS1_9HYPO</name>
<feature type="transmembrane region" description="Helical" evidence="2">
    <location>
        <begin position="44"/>
        <end position="63"/>
    </location>
</feature>
<keyword evidence="2" id="KW-1133">Transmembrane helix</keyword>
<dbReference type="OrthoDB" id="3254104at2759"/>
<gene>
    <name evidence="3" type="ORF">CEP54_014626</name>
</gene>
<sequence length="192" mass="20941">MDDKHRPEDIHVTGSPAPGTGAQHAERLTPYNAMIVQAHEVPSAYCVLAAVANWLFLAGFVVFPGTFATISQATALGDSQAGRVVQHAVQNTPLLVVGSLCCFIGGVGIGWIGWSQKHNYIWLSDRIFLPSLLNSVVAFLMSLINVYTAQEGSWSVTAIVTTCIVGTWALTMVLLLTLCELWFLRNLRQRSR</sequence>
<dbReference type="AlphaFoldDB" id="A0A428NUS1"/>
<protein>
    <submittedName>
        <fullName evidence="3">Uncharacterized protein</fullName>
    </submittedName>
</protein>
<feature type="transmembrane region" description="Helical" evidence="2">
    <location>
        <begin position="159"/>
        <end position="184"/>
    </location>
</feature>
<keyword evidence="4" id="KW-1185">Reference proteome</keyword>